<dbReference type="SUPFAM" id="SSF74853">
    <property type="entry name" value="Lamin A/C globular tail domain"/>
    <property type="match status" value="1"/>
</dbReference>
<dbReference type="EMBL" id="CAICTM010000238">
    <property type="protein sequence ID" value="CAB9505678.1"/>
    <property type="molecule type" value="Genomic_DNA"/>
</dbReference>
<protein>
    <submittedName>
        <fullName evidence="3">Spore coat protein CotH</fullName>
    </submittedName>
</protein>
<dbReference type="Proteomes" id="UP001153069">
    <property type="component" value="Unassembled WGS sequence"/>
</dbReference>
<keyword evidence="4" id="KW-1185">Reference proteome</keyword>
<dbReference type="OrthoDB" id="193138at2759"/>
<dbReference type="InterPro" id="IPR036415">
    <property type="entry name" value="Lamin_tail_dom_sf"/>
</dbReference>
<feature type="chain" id="PRO_5040179815" evidence="1">
    <location>
        <begin position="33"/>
        <end position="845"/>
    </location>
</feature>
<sequence length="845" mass="93339">MTTTTTALNTNMNRLLALVSIWLSAATTTVQGELVISEVAPRGSSNACDGDDWVELWNNGDEAILMTGWMIADDRGWTTPDSERFEFPDGFEIGADEYLLMCTGGDTMNLVTPMNANFTSFVGPTFGIGAEDSLNLVRPDGSFTVLGPFPEPQSGSIKDITFALDPSTGEYNFTSTPTPGEPNIITRVPTEAELIEEQKVQLAAQNDAGIEFFNFNRQGLPVEDGFDAIVELKITMANSDFDLLMSNPQHQTYFDFQSASVVTEDGVELLVLDDPGRIRTRGDEATFMASCLGSPLPFRLDFDDVNKTQTLFGVQQIYLRHPLFDASYMREWAYPRMLARFGMPHARTRMVHFYINEKLIGFYTLMEIPEQEYVFARNFPNYNPKNFALFQIDPLTEGCGQYSQAELQSGRDRVDDSSTPPYSFERGTHVRPIQELGADMFKECQAAFADYKANTLMEDVVLAYVRHDEVCSDTFLDEGLVDQELGSDNWDNEIKNFIRDFMSFQPCDPDCTNSDLAKQVDIQNFLKMFAFYAVTLTIDSPLSEVNNYHLAQEESKEEKWKLVAYDFSKPGSPSCNTKVCEERLIHWSLVRPTCLSLEENVLVGPLLLNVTASTEYLGYVREFLDTVFANATFLEQIQSHASEIQDAVESSFGGSAGSFANELSPDATSWDAGGFPLLPTMKARAEDVEKQLAAIDDGSIARGPHQGKENEPWESCGDWQLSEPDTSACEGGCKYDGCNMPGWTVECFCEEATGVCYRGDEDLSCDGIVDGERYTGMEDGTFCKLAGGVTVKASACLEPGAVAVSNDGGDSPSSSGSSRWSTAAGAWPVAELLFVCVLVLSRSSW</sequence>
<reference evidence="3" key="1">
    <citation type="submission" date="2020-06" db="EMBL/GenBank/DDBJ databases">
        <authorList>
            <consortium name="Plant Systems Biology data submission"/>
        </authorList>
    </citation>
    <scope>NUCLEOTIDE SEQUENCE</scope>
    <source>
        <strain evidence="3">D6</strain>
    </source>
</reference>
<dbReference type="PROSITE" id="PS51841">
    <property type="entry name" value="LTD"/>
    <property type="match status" value="1"/>
</dbReference>
<gene>
    <name evidence="3" type="ORF">SEMRO_239_G095920.1</name>
</gene>
<dbReference type="AlphaFoldDB" id="A0A9N8HCZ6"/>
<feature type="signal peptide" evidence="1">
    <location>
        <begin position="1"/>
        <end position="32"/>
    </location>
</feature>
<dbReference type="Pfam" id="PF00932">
    <property type="entry name" value="LTD"/>
    <property type="match status" value="1"/>
</dbReference>
<accession>A0A9N8HCZ6</accession>
<dbReference type="InterPro" id="IPR001322">
    <property type="entry name" value="Lamin_tail_dom"/>
</dbReference>
<keyword evidence="3" id="KW-0946">Virion</keyword>
<name>A0A9N8HCZ6_9STRA</name>
<keyword evidence="3" id="KW-0167">Capsid protein</keyword>
<organism evidence="3 4">
    <name type="scientific">Seminavis robusta</name>
    <dbReference type="NCBI Taxonomy" id="568900"/>
    <lineage>
        <taxon>Eukaryota</taxon>
        <taxon>Sar</taxon>
        <taxon>Stramenopiles</taxon>
        <taxon>Ochrophyta</taxon>
        <taxon>Bacillariophyta</taxon>
        <taxon>Bacillariophyceae</taxon>
        <taxon>Bacillariophycidae</taxon>
        <taxon>Naviculales</taxon>
        <taxon>Naviculaceae</taxon>
        <taxon>Seminavis</taxon>
    </lineage>
</organism>
<comment type="caution">
    <text evidence="3">The sequence shown here is derived from an EMBL/GenBank/DDBJ whole genome shotgun (WGS) entry which is preliminary data.</text>
</comment>
<evidence type="ECO:0000313" key="3">
    <source>
        <dbReference type="EMBL" id="CAB9505678.1"/>
    </source>
</evidence>
<keyword evidence="1" id="KW-0732">Signal</keyword>
<dbReference type="Pfam" id="PF08757">
    <property type="entry name" value="CotH"/>
    <property type="match status" value="2"/>
</dbReference>
<feature type="domain" description="LTD" evidence="2">
    <location>
        <begin position="26"/>
        <end position="168"/>
    </location>
</feature>
<dbReference type="PANTHER" id="PTHR40050">
    <property type="entry name" value="INNER SPORE COAT PROTEIN H"/>
    <property type="match status" value="1"/>
</dbReference>
<proteinExistence type="predicted"/>
<dbReference type="PANTHER" id="PTHR40050:SF1">
    <property type="entry name" value="INNER SPORE COAT PROTEIN H"/>
    <property type="match status" value="1"/>
</dbReference>
<dbReference type="Gene3D" id="2.60.40.1260">
    <property type="entry name" value="Lamin Tail domain"/>
    <property type="match status" value="1"/>
</dbReference>
<dbReference type="InterPro" id="IPR014867">
    <property type="entry name" value="Spore_coat_CotH_CotH2/3/7"/>
</dbReference>
<evidence type="ECO:0000256" key="1">
    <source>
        <dbReference type="SAM" id="SignalP"/>
    </source>
</evidence>
<evidence type="ECO:0000259" key="2">
    <source>
        <dbReference type="PROSITE" id="PS51841"/>
    </source>
</evidence>
<evidence type="ECO:0000313" key="4">
    <source>
        <dbReference type="Proteomes" id="UP001153069"/>
    </source>
</evidence>